<dbReference type="PANTHER" id="PTHR33375:SF1">
    <property type="entry name" value="CHROMOSOME-PARTITIONING PROTEIN PARB-RELATED"/>
    <property type="match status" value="1"/>
</dbReference>
<dbReference type="Pfam" id="PF02195">
    <property type="entry name" value="ParB_N"/>
    <property type="match status" value="1"/>
</dbReference>
<dbReference type="RefSeq" id="WP_088521938.1">
    <property type="nucleotide sequence ID" value="NZ_FYDG01000012.1"/>
</dbReference>
<dbReference type="InterPro" id="IPR057240">
    <property type="entry name" value="ParB_dimer_C"/>
</dbReference>
<dbReference type="CDD" id="cd16393">
    <property type="entry name" value="SPO0J_N"/>
    <property type="match status" value="1"/>
</dbReference>
<dbReference type="GO" id="GO:0003677">
    <property type="term" value="F:DNA binding"/>
    <property type="evidence" value="ECO:0007669"/>
    <property type="project" value="UniProtKB-KW"/>
</dbReference>
<dbReference type="FunFam" id="3.90.1530.30:FF:000001">
    <property type="entry name" value="Chromosome partitioning protein ParB"/>
    <property type="match status" value="1"/>
</dbReference>
<dbReference type="GO" id="GO:0007059">
    <property type="term" value="P:chromosome segregation"/>
    <property type="evidence" value="ECO:0007669"/>
    <property type="project" value="UniProtKB-KW"/>
</dbReference>
<keyword evidence="7" id="KW-1185">Reference proteome</keyword>
<keyword evidence="3 6" id="KW-0238">DNA-binding</keyword>
<sequence length="285" mass="31558">MIDDARPRLGRGLAALIGENLPVESAAGPVGQRTAPIEFLRANPRNPRQHFSDESLQELSESIRERGIIQPIVVRELEAAKNIFEIIAGERRWRAAQRIGLHEVPIVVVEADDRLSLELAIIENVQRTDLNAIEEAEGYDRLIAEFAYTQADLAKILGKSRSYVTNTLRLLKLPDSVRSYVVDGRISAGHARALLSLDDPTAMVERIVNEGLSVRDVERLVAEGDEKKPPRPSVPKAPDIVRIEKNISDALGVAINVNARGESGSINIKFKSIEQFDLITKKLLD</sequence>
<dbReference type="Pfam" id="PF23552">
    <property type="entry name" value="ParB_C"/>
    <property type="match status" value="1"/>
</dbReference>
<organism evidence="6 7">
    <name type="scientific">Rhodoblastus acidophilus</name>
    <name type="common">Rhodopseudomonas acidophila</name>
    <dbReference type="NCBI Taxonomy" id="1074"/>
    <lineage>
        <taxon>Bacteria</taxon>
        <taxon>Pseudomonadati</taxon>
        <taxon>Pseudomonadota</taxon>
        <taxon>Alphaproteobacteria</taxon>
        <taxon>Hyphomicrobiales</taxon>
        <taxon>Rhodoblastaceae</taxon>
        <taxon>Rhodoblastus</taxon>
    </lineage>
</organism>
<dbReference type="GO" id="GO:0045881">
    <property type="term" value="P:positive regulation of sporulation resulting in formation of a cellular spore"/>
    <property type="evidence" value="ECO:0007669"/>
    <property type="project" value="TreeGrafter"/>
</dbReference>
<dbReference type="InterPro" id="IPR003115">
    <property type="entry name" value="ParB_N"/>
</dbReference>
<dbReference type="InterPro" id="IPR050336">
    <property type="entry name" value="Chromosome_partition/occlusion"/>
</dbReference>
<keyword evidence="2" id="KW-0159">Chromosome partition</keyword>
<evidence type="ECO:0000313" key="7">
    <source>
        <dbReference type="Proteomes" id="UP000198418"/>
    </source>
</evidence>
<dbReference type="PANTHER" id="PTHR33375">
    <property type="entry name" value="CHROMOSOME-PARTITIONING PROTEIN PARB-RELATED"/>
    <property type="match status" value="1"/>
</dbReference>
<dbReference type="NCBIfam" id="TIGR00180">
    <property type="entry name" value="parB_part"/>
    <property type="match status" value="1"/>
</dbReference>
<evidence type="ECO:0000256" key="4">
    <source>
        <dbReference type="ARBA" id="ARBA00025472"/>
    </source>
</evidence>
<dbReference type="Proteomes" id="UP000198418">
    <property type="component" value="Unassembled WGS sequence"/>
</dbReference>
<name>A0A212S4R3_RHOAC</name>
<evidence type="ECO:0000256" key="1">
    <source>
        <dbReference type="ARBA" id="ARBA00006295"/>
    </source>
</evidence>
<dbReference type="Gene3D" id="1.10.10.2830">
    <property type="match status" value="1"/>
</dbReference>
<evidence type="ECO:0000259" key="5">
    <source>
        <dbReference type="SMART" id="SM00470"/>
    </source>
</evidence>
<proteinExistence type="inferred from homology"/>
<dbReference type="SUPFAM" id="SSF110849">
    <property type="entry name" value="ParB/Sulfiredoxin"/>
    <property type="match status" value="1"/>
</dbReference>
<evidence type="ECO:0000256" key="3">
    <source>
        <dbReference type="ARBA" id="ARBA00023125"/>
    </source>
</evidence>
<dbReference type="Gene3D" id="3.90.1530.30">
    <property type="match status" value="1"/>
</dbReference>
<dbReference type="FunFam" id="1.10.10.2830:FF:000001">
    <property type="entry name" value="Chromosome partitioning protein ParB"/>
    <property type="match status" value="1"/>
</dbReference>
<protein>
    <submittedName>
        <fullName evidence="6">Chromosome segregation DNA-binding protein</fullName>
    </submittedName>
</protein>
<gene>
    <name evidence="6" type="ORF">SAMN06265338_11284</name>
</gene>
<evidence type="ECO:0000313" key="6">
    <source>
        <dbReference type="EMBL" id="SNB80164.1"/>
    </source>
</evidence>
<comment type="function">
    <text evidence="4">Involved in chromosome partition. Localize to both poles of the predivisional cell following completion of DNA replication. Binds to the DNA origin of replication.</text>
</comment>
<reference evidence="7" key="1">
    <citation type="submission" date="2017-06" db="EMBL/GenBank/DDBJ databases">
        <authorList>
            <person name="Varghese N."/>
            <person name="Submissions S."/>
        </authorList>
    </citation>
    <scope>NUCLEOTIDE SEQUENCE [LARGE SCALE GENOMIC DNA]</scope>
    <source>
        <strain evidence="7">DSM 137</strain>
    </source>
</reference>
<dbReference type="Pfam" id="PF17762">
    <property type="entry name" value="HTH_ParB"/>
    <property type="match status" value="1"/>
</dbReference>
<dbReference type="InterPro" id="IPR041468">
    <property type="entry name" value="HTH_ParB/Spo0J"/>
</dbReference>
<evidence type="ECO:0000256" key="2">
    <source>
        <dbReference type="ARBA" id="ARBA00022829"/>
    </source>
</evidence>
<dbReference type="AlphaFoldDB" id="A0A212S4R3"/>
<dbReference type="EMBL" id="FYDG01000012">
    <property type="protein sequence ID" value="SNB80164.1"/>
    <property type="molecule type" value="Genomic_DNA"/>
</dbReference>
<accession>A0A212S4R3</accession>
<dbReference type="SMART" id="SM00470">
    <property type="entry name" value="ParB"/>
    <property type="match status" value="1"/>
</dbReference>
<feature type="domain" description="ParB-like N-terminal" evidence="5">
    <location>
        <begin position="33"/>
        <end position="125"/>
    </location>
</feature>
<dbReference type="InterPro" id="IPR036086">
    <property type="entry name" value="ParB/Sulfiredoxin_sf"/>
</dbReference>
<dbReference type="OrthoDB" id="9802051at2"/>
<comment type="similarity">
    <text evidence="1">Belongs to the ParB family.</text>
</comment>
<dbReference type="GO" id="GO:0005694">
    <property type="term" value="C:chromosome"/>
    <property type="evidence" value="ECO:0007669"/>
    <property type="project" value="TreeGrafter"/>
</dbReference>
<dbReference type="InterPro" id="IPR004437">
    <property type="entry name" value="ParB/RepB/Spo0J"/>
</dbReference>